<gene>
    <name evidence="2" type="ORF">DHf2319_10635</name>
</gene>
<protein>
    <submittedName>
        <fullName evidence="2">Uncharacterized protein</fullName>
    </submittedName>
</protein>
<feature type="region of interest" description="Disordered" evidence="1">
    <location>
        <begin position="1"/>
        <end position="27"/>
    </location>
</feature>
<dbReference type="Proteomes" id="UP000831607">
    <property type="component" value="Chromosome"/>
</dbReference>
<keyword evidence="3" id="KW-1185">Reference proteome</keyword>
<evidence type="ECO:0000313" key="2">
    <source>
        <dbReference type="EMBL" id="UOD49893.1"/>
    </source>
</evidence>
<evidence type="ECO:0000256" key="1">
    <source>
        <dbReference type="SAM" id="MobiDB-lite"/>
    </source>
</evidence>
<reference evidence="2 3" key="1">
    <citation type="submission" date="2020-11" db="EMBL/GenBank/DDBJ databases">
        <title>Algicoccus daihaiensis sp.nov., isolated from Daihai Lake in Inner Mongolia.</title>
        <authorList>
            <person name="Kai J."/>
        </authorList>
    </citation>
    <scope>NUCLEOTIDE SEQUENCE [LARGE SCALE GENOMIC DNA]</scope>
    <source>
        <strain evidence="3">f23</strain>
    </source>
</reference>
<sequence>MIKISKSGGKPGSVTPSTALLNQRLDTAQTPRMLTPLEIELLRKSKREMAARFKELSNG</sequence>
<dbReference type="RefSeq" id="WP_243478140.1">
    <property type="nucleotide sequence ID" value="NZ_CP063982.1"/>
</dbReference>
<name>A0ABY4AIX2_9BURK</name>
<organism evidence="2 3">
    <name type="scientific">Orrella daihaiensis</name>
    <dbReference type="NCBI Taxonomy" id="2782176"/>
    <lineage>
        <taxon>Bacteria</taxon>
        <taxon>Pseudomonadati</taxon>
        <taxon>Pseudomonadota</taxon>
        <taxon>Betaproteobacteria</taxon>
        <taxon>Burkholderiales</taxon>
        <taxon>Alcaligenaceae</taxon>
        <taxon>Orrella</taxon>
    </lineage>
</organism>
<dbReference type="EMBL" id="CP063982">
    <property type="protein sequence ID" value="UOD49893.1"/>
    <property type="molecule type" value="Genomic_DNA"/>
</dbReference>
<proteinExistence type="predicted"/>
<accession>A0ABY4AIX2</accession>
<evidence type="ECO:0000313" key="3">
    <source>
        <dbReference type="Proteomes" id="UP000831607"/>
    </source>
</evidence>
<feature type="compositionally biased region" description="Polar residues" evidence="1">
    <location>
        <begin position="14"/>
        <end position="27"/>
    </location>
</feature>